<name>A0ABD1HD63_SALDI</name>
<proteinExistence type="predicted"/>
<sequence>MLPLGFPWYPACLHLKGSLMRTKSFIFLVALGMNSGASNHVTNDLSNLNSSTEYNGGNQGNFAPGHP</sequence>
<dbReference type="Proteomes" id="UP001567538">
    <property type="component" value="Unassembled WGS sequence"/>
</dbReference>
<evidence type="ECO:0000313" key="2">
    <source>
        <dbReference type="EMBL" id="KAL1554114.1"/>
    </source>
</evidence>
<protein>
    <submittedName>
        <fullName evidence="2">Uncharacterized protein</fullName>
    </submittedName>
</protein>
<comment type="caution">
    <text evidence="2">The sequence shown here is derived from an EMBL/GenBank/DDBJ whole genome shotgun (WGS) entry which is preliminary data.</text>
</comment>
<evidence type="ECO:0000313" key="3">
    <source>
        <dbReference type="Proteomes" id="UP001567538"/>
    </source>
</evidence>
<dbReference type="EMBL" id="JBEAFC010000006">
    <property type="protein sequence ID" value="KAL1554114.1"/>
    <property type="molecule type" value="Genomic_DNA"/>
</dbReference>
<gene>
    <name evidence="2" type="ORF">AAHA92_14708</name>
</gene>
<keyword evidence="3" id="KW-1185">Reference proteome</keyword>
<evidence type="ECO:0000256" key="1">
    <source>
        <dbReference type="SAM" id="MobiDB-lite"/>
    </source>
</evidence>
<reference evidence="2 3" key="1">
    <citation type="submission" date="2024-06" db="EMBL/GenBank/DDBJ databases">
        <title>A chromosome level genome sequence of Diviner's sage (Salvia divinorum).</title>
        <authorList>
            <person name="Ford S.A."/>
            <person name="Ro D.-K."/>
            <person name="Ness R.W."/>
            <person name="Phillips M.A."/>
        </authorList>
    </citation>
    <scope>NUCLEOTIDE SEQUENCE [LARGE SCALE GENOMIC DNA]</scope>
    <source>
        <strain evidence="2">SAF-2024a</strain>
        <tissue evidence="2">Leaf</tissue>
    </source>
</reference>
<organism evidence="2 3">
    <name type="scientific">Salvia divinorum</name>
    <name type="common">Maria pastora</name>
    <name type="synonym">Diviner's sage</name>
    <dbReference type="NCBI Taxonomy" id="28513"/>
    <lineage>
        <taxon>Eukaryota</taxon>
        <taxon>Viridiplantae</taxon>
        <taxon>Streptophyta</taxon>
        <taxon>Embryophyta</taxon>
        <taxon>Tracheophyta</taxon>
        <taxon>Spermatophyta</taxon>
        <taxon>Magnoliopsida</taxon>
        <taxon>eudicotyledons</taxon>
        <taxon>Gunneridae</taxon>
        <taxon>Pentapetalae</taxon>
        <taxon>asterids</taxon>
        <taxon>lamiids</taxon>
        <taxon>Lamiales</taxon>
        <taxon>Lamiaceae</taxon>
        <taxon>Nepetoideae</taxon>
        <taxon>Mentheae</taxon>
        <taxon>Salviinae</taxon>
        <taxon>Salvia</taxon>
        <taxon>Salvia subgen. Calosphace</taxon>
    </lineage>
</organism>
<feature type="region of interest" description="Disordered" evidence="1">
    <location>
        <begin position="48"/>
        <end position="67"/>
    </location>
</feature>
<dbReference type="AlphaFoldDB" id="A0ABD1HD63"/>
<accession>A0ABD1HD63</accession>